<dbReference type="AlphaFoldDB" id="A0A2S2QUK2"/>
<dbReference type="GO" id="GO:0008270">
    <property type="term" value="F:zinc ion binding"/>
    <property type="evidence" value="ECO:0007669"/>
    <property type="project" value="UniProtKB-KW"/>
</dbReference>
<dbReference type="Pfam" id="PF00533">
    <property type="entry name" value="BRCT"/>
    <property type="match status" value="1"/>
</dbReference>
<gene>
    <name evidence="9" type="primary">LOC112688935</name>
    <name evidence="7" type="ORF">g.61393</name>
</gene>
<dbReference type="InterPro" id="IPR006572">
    <property type="entry name" value="Znf_DBF"/>
</dbReference>
<sequence>MSSENLNHQPSADHSVLGTSSKHKRLILYDKTFLINIVDKKVNSKIEKLICLYGGKIIQSLEKNTDYLISDISSDERVKHKNGSELSNCKRDIEVQNVSSSKCTNSVDLINKANLFNIKILSAKQFQRLLKFSLKKHRVNKKPTDKVASVLRGKVSLKIESMDQGQCPVFEFIPKWPDLGDTLSKSKPIIQTQNSFNGDISGDEYSSDQYSTSEIGGMCELCDMPFMNYKEHINTKKHMRESQDENRFHELDELINERPLNVIFNHFEPEKKISKDENVIMEQSNVKNCVENTVITIVDSDSDNNKQNNVTCSFGDKNSYNLNEQSLKRKYRSTTITFLPQKRPSKLPKSSHKKTKRKHKTHQKILPKDIYKVEVVNNKPSTTKNNSNNNINVSNNKPPVIIRLKRVSHSKRKNPSSDNDSHISISSDDQEIPEKSIPVQRCIRVVRKPSFSNETESKSFSDNQIFTFEHPELRRKLSNEISYYPTQTYISNSRPIIEQIHEKIASINNPRFKCSLSINDSLKIISNMNHEKIGKWFYNIPKKIEDCSSLNSTIHIPSIRLSKIT</sequence>
<accession>A0A2S2QUK2</accession>
<reference evidence="7" key="1">
    <citation type="submission" date="2018-04" db="EMBL/GenBank/DDBJ databases">
        <title>Transcriptome assembly of Sipha flava.</title>
        <authorList>
            <person name="Scully E.D."/>
            <person name="Geib S.M."/>
            <person name="Palmer N.A."/>
            <person name="Koch K."/>
            <person name="Bradshaw J."/>
            <person name="Heng-Moss T."/>
            <person name="Sarath G."/>
        </authorList>
    </citation>
    <scope>NUCLEOTIDE SEQUENCE</scope>
</reference>
<evidence type="ECO:0000256" key="4">
    <source>
        <dbReference type="PROSITE-ProRule" id="PRU00600"/>
    </source>
</evidence>
<dbReference type="InterPro" id="IPR036420">
    <property type="entry name" value="BRCT_dom_sf"/>
</dbReference>
<evidence type="ECO:0000256" key="5">
    <source>
        <dbReference type="SAM" id="MobiDB-lite"/>
    </source>
</evidence>
<dbReference type="OrthoDB" id="6616461at2759"/>
<evidence type="ECO:0000313" key="7">
    <source>
        <dbReference type="EMBL" id="MBY81436.1"/>
    </source>
</evidence>
<feature type="compositionally biased region" description="Basic residues" evidence="5">
    <location>
        <begin position="343"/>
        <end position="364"/>
    </location>
</feature>
<reference evidence="9" key="2">
    <citation type="submission" date="2025-04" db="UniProtKB">
        <authorList>
            <consortium name="RefSeq"/>
        </authorList>
    </citation>
    <scope>IDENTIFICATION</scope>
    <source>
        <tissue evidence="9">Whole body</tissue>
    </source>
</reference>
<dbReference type="Pfam" id="PF07535">
    <property type="entry name" value="zf-DBF"/>
    <property type="match status" value="1"/>
</dbReference>
<evidence type="ECO:0000256" key="2">
    <source>
        <dbReference type="ARBA" id="ARBA00022771"/>
    </source>
</evidence>
<feature type="compositionally biased region" description="Low complexity" evidence="5">
    <location>
        <begin position="416"/>
        <end position="427"/>
    </location>
</feature>
<evidence type="ECO:0000256" key="1">
    <source>
        <dbReference type="ARBA" id="ARBA00022723"/>
    </source>
</evidence>
<dbReference type="RefSeq" id="XP_025418154.1">
    <property type="nucleotide sequence ID" value="XM_025562369.1"/>
</dbReference>
<protein>
    <submittedName>
        <fullName evidence="9">Uncharacterized protein LOC112688935</fullName>
    </submittedName>
</protein>
<dbReference type="Gene3D" id="3.40.50.10190">
    <property type="entry name" value="BRCT domain"/>
    <property type="match status" value="1"/>
</dbReference>
<evidence type="ECO:0000313" key="8">
    <source>
        <dbReference type="Proteomes" id="UP000694846"/>
    </source>
</evidence>
<dbReference type="GeneID" id="112688935"/>
<dbReference type="SUPFAM" id="SSF52113">
    <property type="entry name" value="BRCT domain"/>
    <property type="match status" value="1"/>
</dbReference>
<organism evidence="7">
    <name type="scientific">Sipha flava</name>
    <name type="common">yellow sugarcane aphid</name>
    <dbReference type="NCBI Taxonomy" id="143950"/>
    <lineage>
        <taxon>Eukaryota</taxon>
        <taxon>Metazoa</taxon>
        <taxon>Ecdysozoa</taxon>
        <taxon>Arthropoda</taxon>
        <taxon>Hexapoda</taxon>
        <taxon>Insecta</taxon>
        <taxon>Pterygota</taxon>
        <taxon>Neoptera</taxon>
        <taxon>Paraneoptera</taxon>
        <taxon>Hemiptera</taxon>
        <taxon>Sternorrhyncha</taxon>
        <taxon>Aphidomorpha</taxon>
        <taxon>Aphidoidea</taxon>
        <taxon>Aphididae</taxon>
        <taxon>Sipha</taxon>
    </lineage>
</organism>
<dbReference type="Gene3D" id="6.10.250.3410">
    <property type="entry name" value="DBF zinc finger"/>
    <property type="match status" value="1"/>
</dbReference>
<dbReference type="PROSITE" id="PS51265">
    <property type="entry name" value="ZF_DBF4"/>
    <property type="match status" value="1"/>
</dbReference>
<evidence type="ECO:0000259" key="6">
    <source>
        <dbReference type="PROSITE" id="PS51265"/>
    </source>
</evidence>
<evidence type="ECO:0000313" key="9">
    <source>
        <dbReference type="RefSeq" id="XP_025418154.1"/>
    </source>
</evidence>
<proteinExistence type="predicted"/>
<feature type="domain" description="DBF4-type" evidence="6">
    <location>
        <begin position="212"/>
        <end position="261"/>
    </location>
</feature>
<feature type="region of interest" description="Disordered" evidence="5">
    <location>
        <begin position="341"/>
        <end position="364"/>
    </location>
</feature>
<dbReference type="Proteomes" id="UP000694846">
    <property type="component" value="Unplaced"/>
</dbReference>
<keyword evidence="1" id="KW-0479">Metal-binding</keyword>
<dbReference type="EMBL" id="GGMS01012233">
    <property type="protein sequence ID" value="MBY81436.1"/>
    <property type="molecule type" value="Transcribed_RNA"/>
</dbReference>
<keyword evidence="8" id="KW-1185">Reference proteome</keyword>
<dbReference type="InterPro" id="IPR001357">
    <property type="entry name" value="BRCT_dom"/>
</dbReference>
<keyword evidence="3" id="KW-0862">Zinc</keyword>
<feature type="region of interest" description="Disordered" evidence="5">
    <location>
        <begin position="407"/>
        <end position="432"/>
    </location>
</feature>
<evidence type="ECO:0000256" key="3">
    <source>
        <dbReference type="ARBA" id="ARBA00022833"/>
    </source>
</evidence>
<dbReference type="InterPro" id="IPR038545">
    <property type="entry name" value="Znf_DBF_sf"/>
</dbReference>
<name>A0A2S2QUK2_9HEMI</name>
<dbReference type="GO" id="GO:0003676">
    <property type="term" value="F:nucleic acid binding"/>
    <property type="evidence" value="ECO:0007669"/>
    <property type="project" value="InterPro"/>
</dbReference>
<keyword evidence="2 4" id="KW-0863">Zinc-finger</keyword>